<dbReference type="GO" id="GO:0016020">
    <property type="term" value="C:membrane"/>
    <property type="evidence" value="ECO:0007669"/>
    <property type="project" value="UniProtKB-SubCell"/>
</dbReference>
<dbReference type="Ensembl" id="ENSMMST00000019591.1">
    <property type="protein sequence ID" value="ENSMMSP00000017728.1"/>
    <property type="gene ID" value="ENSMMSG00000013401.1"/>
</dbReference>
<accession>A0A8C6DMN9</accession>
<dbReference type="PANTHER" id="PTHR22422:SF7">
    <property type="entry name" value="TRANSMEMBRANE AND COILED-COIL DOMAIN-CONTAINING PROTEIN 5A"/>
    <property type="match status" value="1"/>
</dbReference>
<proteinExistence type="predicted"/>
<dbReference type="InterPro" id="IPR026617">
    <property type="entry name" value="SMCO2/5"/>
</dbReference>
<keyword evidence="2 7" id="KW-0812">Transmembrane</keyword>
<evidence type="ECO:0000313" key="9">
    <source>
        <dbReference type="Proteomes" id="UP000694544"/>
    </source>
</evidence>
<keyword evidence="9" id="KW-1185">Reference proteome</keyword>
<sequence>VEILRLAQSKKNINILNMDLERDMQRIDEANQDLLVKIHEKENEIQRLENEITQTRDLAEDQEWEKENNTTMEKEKALQELEEETARLERKNETLVHNIAELERKLTRKSQKATKCEQDNLKGTPEESKVKLQQLEASCAVQEKELAKVIKDYAFVAQLCEDQAVCIKKYQETLKKIQEELETRFLEREVSKVMCMNPTSKEYNSQNKDKSLQKKKAGFCKRIFKYFFFTTLFFIRLLGYLLFHISFINPDLFVNILPKILSRNVLWKLRCVLFPSLTLETEDMLPH</sequence>
<protein>
    <submittedName>
        <fullName evidence="8">Transmembrane and coiled-coil domains 5A</fullName>
    </submittedName>
</protein>
<dbReference type="Proteomes" id="UP000694544">
    <property type="component" value="Unplaced"/>
</dbReference>
<keyword evidence="5 7" id="KW-0472">Membrane</keyword>
<keyword evidence="4 6" id="KW-0175">Coiled coil</keyword>
<evidence type="ECO:0000256" key="7">
    <source>
        <dbReference type="SAM" id="Phobius"/>
    </source>
</evidence>
<evidence type="ECO:0000256" key="4">
    <source>
        <dbReference type="ARBA" id="ARBA00023054"/>
    </source>
</evidence>
<reference evidence="8" key="2">
    <citation type="submission" date="2025-09" db="UniProtKB">
        <authorList>
            <consortium name="Ensembl"/>
        </authorList>
    </citation>
    <scope>IDENTIFICATION</scope>
</reference>
<keyword evidence="3 7" id="KW-1133">Transmembrane helix</keyword>
<dbReference type="Pfam" id="PF14992">
    <property type="entry name" value="TMCO5"/>
    <property type="match status" value="1"/>
</dbReference>
<feature type="coiled-coil region" evidence="6">
    <location>
        <begin position="13"/>
        <end position="187"/>
    </location>
</feature>
<evidence type="ECO:0000313" key="8">
    <source>
        <dbReference type="Ensembl" id="ENSMMSP00000017728.1"/>
    </source>
</evidence>
<dbReference type="GeneTree" id="ENSGT00940000153380"/>
<feature type="transmembrane region" description="Helical" evidence="7">
    <location>
        <begin position="223"/>
        <end position="243"/>
    </location>
</feature>
<reference evidence="8" key="1">
    <citation type="submission" date="2025-08" db="UniProtKB">
        <authorList>
            <consortium name="Ensembl"/>
        </authorList>
    </citation>
    <scope>IDENTIFICATION</scope>
</reference>
<name>A0A8C6DMN9_MOSMO</name>
<gene>
    <name evidence="8" type="primary">TMCO5A</name>
</gene>
<evidence type="ECO:0000256" key="3">
    <source>
        <dbReference type="ARBA" id="ARBA00022989"/>
    </source>
</evidence>
<evidence type="ECO:0000256" key="1">
    <source>
        <dbReference type="ARBA" id="ARBA00004167"/>
    </source>
</evidence>
<dbReference type="AlphaFoldDB" id="A0A8C6DMN9"/>
<organism evidence="8 9">
    <name type="scientific">Moschus moschiferus</name>
    <name type="common">Siberian musk deer</name>
    <name type="synonym">Moschus sibiricus</name>
    <dbReference type="NCBI Taxonomy" id="68415"/>
    <lineage>
        <taxon>Eukaryota</taxon>
        <taxon>Metazoa</taxon>
        <taxon>Chordata</taxon>
        <taxon>Craniata</taxon>
        <taxon>Vertebrata</taxon>
        <taxon>Euteleostomi</taxon>
        <taxon>Mammalia</taxon>
        <taxon>Eutheria</taxon>
        <taxon>Laurasiatheria</taxon>
        <taxon>Artiodactyla</taxon>
        <taxon>Ruminantia</taxon>
        <taxon>Pecora</taxon>
        <taxon>Moschidae</taxon>
        <taxon>Moschus</taxon>
    </lineage>
</organism>
<evidence type="ECO:0000256" key="2">
    <source>
        <dbReference type="ARBA" id="ARBA00022692"/>
    </source>
</evidence>
<evidence type="ECO:0000256" key="6">
    <source>
        <dbReference type="SAM" id="Coils"/>
    </source>
</evidence>
<evidence type="ECO:0000256" key="5">
    <source>
        <dbReference type="ARBA" id="ARBA00023136"/>
    </source>
</evidence>
<comment type="subcellular location">
    <subcellularLocation>
        <location evidence="1">Membrane</location>
        <topology evidence="1">Single-pass membrane protein</topology>
    </subcellularLocation>
</comment>
<dbReference type="PANTHER" id="PTHR22422">
    <property type="entry name" value="TRANSMEMBRANE AND COILED-COIL DOMAIN-CONTAINING PROTEIN 5B-RELATED"/>
    <property type="match status" value="1"/>
</dbReference>